<evidence type="ECO:0008006" key="3">
    <source>
        <dbReference type="Google" id="ProtNLM"/>
    </source>
</evidence>
<evidence type="ECO:0000313" key="2">
    <source>
        <dbReference type="Proteomes" id="UP000479710"/>
    </source>
</evidence>
<dbReference type="OrthoDB" id="643896at2759"/>
<dbReference type="Proteomes" id="UP000479710">
    <property type="component" value="Unassembled WGS sequence"/>
</dbReference>
<proteinExistence type="predicted"/>
<dbReference type="PANTHER" id="PTHR31264:SF3">
    <property type="entry name" value="OS07G0554100 PROTEIN"/>
    <property type="match status" value="1"/>
</dbReference>
<reference evidence="1 2" key="1">
    <citation type="submission" date="2019-11" db="EMBL/GenBank/DDBJ databases">
        <title>Whole genome sequence of Oryza granulata.</title>
        <authorList>
            <person name="Li W."/>
        </authorList>
    </citation>
    <scope>NUCLEOTIDE SEQUENCE [LARGE SCALE GENOMIC DNA]</scope>
    <source>
        <strain evidence="2">cv. Menghai</strain>
        <tissue evidence="1">Leaf</tissue>
    </source>
</reference>
<dbReference type="PANTHER" id="PTHR31264">
    <property type="entry name" value="OS07G0554500 PROTEIN-RELATED"/>
    <property type="match status" value="1"/>
</dbReference>
<dbReference type="SUPFAM" id="SSF81383">
    <property type="entry name" value="F-box domain"/>
    <property type="match status" value="1"/>
</dbReference>
<protein>
    <recommendedName>
        <fullName evidence="3">F-box domain-containing protein</fullName>
    </recommendedName>
</protein>
<name>A0A6G1CXC2_9ORYZ</name>
<dbReference type="AlphaFoldDB" id="A0A6G1CXC2"/>
<comment type="caution">
    <text evidence="1">The sequence shown here is derived from an EMBL/GenBank/DDBJ whole genome shotgun (WGS) entry which is preliminary data.</text>
</comment>
<gene>
    <name evidence="1" type="ORF">E2562_000916</name>
</gene>
<dbReference type="EMBL" id="SPHZ02000007">
    <property type="protein sequence ID" value="KAF0905118.1"/>
    <property type="molecule type" value="Genomic_DNA"/>
</dbReference>
<evidence type="ECO:0000313" key="1">
    <source>
        <dbReference type="EMBL" id="KAF0905118.1"/>
    </source>
</evidence>
<keyword evidence="2" id="KW-1185">Reference proteome</keyword>
<organism evidence="1 2">
    <name type="scientific">Oryza meyeriana var. granulata</name>
    <dbReference type="NCBI Taxonomy" id="110450"/>
    <lineage>
        <taxon>Eukaryota</taxon>
        <taxon>Viridiplantae</taxon>
        <taxon>Streptophyta</taxon>
        <taxon>Embryophyta</taxon>
        <taxon>Tracheophyta</taxon>
        <taxon>Spermatophyta</taxon>
        <taxon>Magnoliopsida</taxon>
        <taxon>Liliopsida</taxon>
        <taxon>Poales</taxon>
        <taxon>Poaceae</taxon>
        <taxon>BOP clade</taxon>
        <taxon>Oryzoideae</taxon>
        <taxon>Oryzeae</taxon>
        <taxon>Oryzinae</taxon>
        <taxon>Oryza</taxon>
        <taxon>Oryza meyeriana</taxon>
    </lineage>
</organism>
<accession>A0A6G1CXC2</accession>
<dbReference type="InterPro" id="IPR036047">
    <property type="entry name" value="F-box-like_dom_sf"/>
</dbReference>
<sequence length="256" mass="28888">MLLVLDTRLMKFSMANLPPDCRRGQTATLEAGEGMNGMFALRGSIALPGSIASDTFDLHYTIRRKEGESRPEQWQMEKIIPLDSGYRYYIRGAMEKHLLLARFPREGIEDVPEEPDLECFSLDVKTSQLERSSDQNPNARTQDRRCQNPRYPFSFVGDGWPPSGVAMASPDQPVPHRLEAPEPPRQLPTLTDELLEEIFLRIGSPADLVRTSAASVSFRCLIFGRPFHRCYRSIHSPLLLGLAIIKSLLLHVQLVS</sequence>